<dbReference type="Pfam" id="PF02784">
    <property type="entry name" value="Orn_Arg_deC_N"/>
    <property type="match status" value="1"/>
</dbReference>
<protein>
    <submittedName>
        <fullName evidence="4">Diaminopimelate decarboxylase</fullName>
    </submittedName>
</protein>
<accession>A0A4Q2KRV2</accession>
<dbReference type="Proteomes" id="UP000289216">
    <property type="component" value="Unassembled WGS sequence"/>
</dbReference>
<feature type="domain" description="Orn/DAP/Arg decarboxylase 2 N-terminal" evidence="3">
    <location>
        <begin position="3"/>
        <end position="135"/>
    </location>
</feature>
<feature type="non-terminal residue" evidence="4">
    <location>
        <position position="1"/>
    </location>
</feature>
<dbReference type="Gene3D" id="3.20.20.10">
    <property type="entry name" value="Alanine racemase"/>
    <property type="match status" value="1"/>
</dbReference>
<evidence type="ECO:0000259" key="3">
    <source>
        <dbReference type="Pfam" id="PF02784"/>
    </source>
</evidence>
<dbReference type="SUPFAM" id="SSF51419">
    <property type="entry name" value="PLP-binding barrel"/>
    <property type="match status" value="1"/>
</dbReference>
<evidence type="ECO:0000313" key="4">
    <source>
        <dbReference type="EMBL" id="RXZ68185.1"/>
    </source>
</evidence>
<dbReference type="GO" id="GO:0009089">
    <property type="term" value="P:lysine biosynthetic process via diaminopimelate"/>
    <property type="evidence" value="ECO:0007669"/>
    <property type="project" value="TreeGrafter"/>
</dbReference>
<sequence>YAEVVSDMECGVAKDIGYMPNEIVYNGPFKGELGTWCLMNGGIVNVDNLEELKGVCKLAHDNVEKKFEIGIRVNINIGQSFISRFGIDMDSKDLQKAFDMVSKVDNLEVVGLHCHVGQSRTVEAWKNRAKIMLCLADKFFSGKAPKYI</sequence>
<proteinExistence type="predicted"/>
<gene>
    <name evidence="4" type="ORF">EPT53_10125</name>
</gene>
<organism evidence="4 5">
    <name type="scientific">Fusobacterium necrophorum</name>
    <dbReference type="NCBI Taxonomy" id="859"/>
    <lineage>
        <taxon>Bacteria</taxon>
        <taxon>Fusobacteriati</taxon>
        <taxon>Fusobacteriota</taxon>
        <taxon>Fusobacteriia</taxon>
        <taxon>Fusobacteriales</taxon>
        <taxon>Fusobacteriaceae</taxon>
        <taxon>Fusobacterium</taxon>
    </lineage>
</organism>
<dbReference type="GO" id="GO:0008836">
    <property type="term" value="F:diaminopimelate decarboxylase activity"/>
    <property type="evidence" value="ECO:0007669"/>
    <property type="project" value="TreeGrafter"/>
</dbReference>
<evidence type="ECO:0000313" key="5">
    <source>
        <dbReference type="Proteomes" id="UP000289216"/>
    </source>
</evidence>
<evidence type="ECO:0000256" key="1">
    <source>
        <dbReference type="ARBA" id="ARBA00001933"/>
    </source>
</evidence>
<comment type="caution">
    <text evidence="4">The sequence shown here is derived from an EMBL/GenBank/DDBJ whole genome shotgun (WGS) entry which is preliminary data.</text>
</comment>
<name>A0A4Q2KRV2_9FUSO</name>
<comment type="cofactor">
    <cofactor evidence="1">
        <name>pyridoxal 5'-phosphate</name>
        <dbReference type="ChEBI" id="CHEBI:597326"/>
    </cofactor>
</comment>
<keyword evidence="2" id="KW-0663">Pyridoxal phosphate</keyword>
<dbReference type="InterPro" id="IPR029066">
    <property type="entry name" value="PLP-binding_barrel"/>
</dbReference>
<dbReference type="PANTHER" id="PTHR43727:SF2">
    <property type="entry name" value="GROUP IV DECARBOXYLASE"/>
    <property type="match status" value="1"/>
</dbReference>
<dbReference type="EMBL" id="SBAP01000058">
    <property type="protein sequence ID" value="RXZ68185.1"/>
    <property type="molecule type" value="Genomic_DNA"/>
</dbReference>
<feature type="non-terminal residue" evidence="4">
    <location>
        <position position="148"/>
    </location>
</feature>
<dbReference type="PANTHER" id="PTHR43727">
    <property type="entry name" value="DIAMINOPIMELATE DECARBOXYLASE"/>
    <property type="match status" value="1"/>
</dbReference>
<dbReference type="AlphaFoldDB" id="A0A4Q2KRV2"/>
<dbReference type="InterPro" id="IPR022644">
    <property type="entry name" value="De-COase2_N"/>
</dbReference>
<evidence type="ECO:0000256" key="2">
    <source>
        <dbReference type="ARBA" id="ARBA00022898"/>
    </source>
</evidence>
<reference evidence="4 5" key="1">
    <citation type="submission" date="2019-01" db="EMBL/GenBank/DDBJ databases">
        <title>Fusobacterium necrophorum Isolated From the Uterus of Dairy Cows.</title>
        <authorList>
            <person name="Francis A.M."/>
        </authorList>
    </citation>
    <scope>NUCLEOTIDE SEQUENCE [LARGE SCALE GENOMIC DNA]</scope>
    <source>
        <strain evidence="4 5">KG35</strain>
    </source>
</reference>